<sequence length="380" mass="43190">MTSVQEKIQDAAARNAQLLEGLHETDSAPSQLYQQINYLKDLDTQIRKTEKHVEDLKRQTASELKEHKKYSESTFRRFAHKASGRKERFEEKAAKEEREYFDAIQEQKTAEDQLAYVRQLKTEAEISKQEYETQAQRHDSLQRELDSLYNAIFSGHTPGLPDEDAKESACTAAKQHVQQVSQTLELERHVLFLLRQMSNKLQDARAHLCDAHDASQMDMFVGGTFTSMQKRNYLERAESSVAQVRMLQDQIRQLKPDIGDIGPMNIASGSIWGDVIFDNIFTDMDMHGKIKDSEAQVNRAATRLAQQVRDGEGRVKAVEADWRTASEQLQERRKELQQAREDAFTRVANGETIDTNAGAPPPEPLPNAASQDAPPAYSQN</sequence>
<dbReference type="OrthoDB" id="2562743at2759"/>
<comment type="caution">
    <text evidence="3">The sequence shown here is derived from an EMBL/GenBank/DDBJ whole genome shotgun (WGS) entry which is preliminary data.</text>
</comment>
<dbReference type="AlphaFoldDB" id="A0A9P4N3X6"/>
<protein>
    <submittedName>
        <fullName evidence="3">Uncharacterized protein</fullName>
    </submittedName>
</protein>
<feature type="region of interest" description="Disordered" evidence="2">
    <location>
        <begin position="346"/>
        <end position="380"/>
    </location>
</feature>
<gene>
    <name evidence="3" type="ORF">CC78DRAFT_535831</name>
</gene>
<organism evidence="3 4">
    <name type="scientific">Lojkania enalia</name>
    <dbReference type="NCBI Taxonomy" id="147567"/>
    <lineage>
        <taxon>Eukaryota</taxon>
        <taxon>Fungi</taxon>
        <taxon>Dikarya</taxon>
        <taxon>Ascomycota</taxon>
        <taxon>Pezizomycotina</taxon>
        <taxon>Dothideomycetes</taxon>
        <taxon>Pleosporomycetidae</taxon>
        <taxon>Pleosporales</taxon>
        <taxon>Pleosporales incertae sedis</taxon>
        <taxon>Lojkania</taxon>
    </lineage>
</organism>
<accession>A0A9P4N3X6</accession>
<evidence type="ECO:0000313" key="3">
    <source>
        <dbReference type="EMBL" id="KAF2261224.1"/>
    </source>
</evidence>
<evidence type="ECO:0000256" key="1">
    <source>
        <dbReference type="SAM" id="Coils"/>
    </source>
</evidence>
<dbReference type="Proteomes" id="UP000800093">
    <property type="component" value="Unassembled WGS sequence"/>
</dbReference>
<keyword evidence="4" id="KW-1185">Reference proteome</keyword>
<evidence type="ECO:0000313" key="4">
    <source>
        <dbReference type="Proteomes" id="UP000800093"/>
    </source>
</evidence>
<dbReference type="PANTHER" id="PTHR21974:SF2">
    <property type="entry name" value="RE15880P"/>
    <property type="match status" value="1"/>
</dbReference>
<name>A0A9P4N3X6_9PLEO</name>
<dbReference type="PANTHER" id="PTHR21974">
    <property type="entry name" value="RE15880P"/>
    <property type="match status" value="1"/>
</dbReference>
<proteinExistence type="predicted"/>
<feature type="coiled-coil region" evidence="1">
    <location>
        <begin position="319"/>
        <end position="346"/>
    </location>
</feature>
<dbReference type="EMBL" id="ML986662">
    <property type="protein sequence ID" value="KAF2261224.1"/>
    <property type="molecule type" value="Genomic_DNA"/>
</dbReference>
<evidence type="ECO:0000256" key="2">
    <source>
        <dbReference type="SAM" id="MobiDB-lite"/>
    </source>
</evidence>
<keyword evidence="1" id="KW-0175">Coiled coil</keyword>
<feature type="coiled-coil region" evidence="1">
    <location>
        <begin position="39"/>
        <end position="151"/>
    </location>
</feature>
<reference evidence="4" key="1">
    <citation type="journal article" date="2020" name="Stud. Mycol.">
        <title>101 Dothideomycetes genomes: A test case for predicting lifestyles and emergence of pathogens.</title>
        <authorList>
            <person name="Haridas S."/>
            <person name="Albert R."/>
            <person name="Binder M."/>
            <person name="Bloem J."/>
            <person name="LaButti K."/>
            <person name="Salamov A."/>
            <person name="Andreopoulos B."/>
            <person name="Baker S."/>
            <person name="Barry K."/>
            <person name="Bills G."/>
            <person name="Bluhm B."/>
            <person name="Cannon C."/>
            <person name="Castanera R."/>
            <person name="Culley D."/>
            <person name="Daum C."/>
            <person name="Ezra D."/>
            <person name="Gonzalez J."/>
            <person name="Henrissat B."/>
            <person name="Kuo A."/>
            <person name="Liang C."/>
            <person name="Lipzen A."/>
            <person name="Lutzoni F."/>
            <person name="Magnuson J."/>
            <person name="Mondo S."/>
            <person name="Nolan M."/>
            <person name="Ohm R."/>
            <person name="Pangilinan J."/>
            <person name="Park H.-J."/>
            <person name="Ramirez L."/>
            <person name="Alfaro M."/>
            <person name="Sun H."/>
            <person name="Tritt A."/>
            <person name="Yoshinaga Y."/>
            <person name="Zwiers L.-H."/>
            <person name="Turgeon B."/>
            <person name="Goodwin S."/>
            <person name="Spatafora J."/>
            <person name="Crous P."/>
            <person name="Grigoriev I."/>
        </authorList>
    </citation>
    <scope>NUCLEOTIDE SEQUENCE [LARGE SCALE GENOMIC DNA]</scope>
    <source>
        <strain evidence="4">CBS 304.66</strain>
    </source>
</reference>